<dbReference type="EMBL" id="CP096115">
    <property type="protein sequence ID" value="UUX93688.1"/>
    <property type="molecule type" value="Genomic_DNA"/>
</dbReference>
<dbReference type="KEGG" id="mend:L6E24_06110"/>
<dbReference type="CDD" id="cd09881">
    <property type="entry name" value="PIN_VapC4-5_FitB-like"/>
    <property type="match status" value="1"/>
</dbReference>
<protein>
    <submittedName>
        <fullName evidence="2">Type II toxin-antitoxin system VapC family toxin</fullName>
    </submittedName>
</protein>
<dbReference type="InterPro" id="IPR002716">
    <property type="entry name" value="PIN_dom"/>
</dbReference>
<feature type="domain" description="PIN" evidence="1">
    <location>
        <begin position="2"/>
        <end position="132"/>
    </location>
</feature>
<dbReference type="Pfam" id="PF01850">
    <property type="entry name" value="PIN"/>
    <property type="match status" value="1"/>
</dbReference>
<reference evidence="2" key="1">
    <citation type="submission" date="2022-04" db="EMBL/GenBank/DDBJ databases">
        <title>Complete genome of Methanoplanus endosymbiosus DSM 3599.</title>
        <authorList>
            <person name="Chen S.-C."/>
            <person name="You Y.-T."/>
            <person name="Zhou Y.-Z."/>
            <person name="Lai M.-C."/>
        </authorList>
    </citation>
    <scope>NUCLEOTIDE SEQUENCE</scope>
    <source>
        <strain evidence="2">DSM 3599</strain>
    </source>
</reference>
<dbReference type="Proteomes" id="UP001060368">
    <property type="component" value="Chromosome"/>
</dbReference>
<name>A0A9E7TJI3_9EURY</name>
<dbReference type="AlphaFoldDB" id="A0A9E7TJI3"/>
<evidence type="ECO:0000259" key="1">
    <source>
        <dbReference type="Pfam" id="PF01850"/>
    </source>
</evidence>
<evidence type="ECO:0000313" key="2">
    <source>
        <dbReference type="EMBL" id="UUX93688.1"/>
    </source>
</evidence>
<dbReference type="GeneID" id="74307255"/>
<dbReference type="SUPFAM" id="SSF88723">
    <property type="entry name" value="PIN domain-like"/>
    <property type="match status" value="1"/>
</dbReference>
<sequence>MIIFDSTFLIDLIRNQNSSRHKKALAFLDEIVKSGETFSTTFVNVYELYKGAYGTKDIQDSIDKINEILNVIPVINHSNSFYAPYGELSAKLKENGTPIGKFDELVATIVIYQSAKNPDVKLVTNNTKDFIRVLPPSKIVNH</sequence>
<proteinExistence type="predicted"/>
<organism evidence="2 3">
    <name type="scientific">Methanoplanus endosymbiosus</name>
    <dbReference type="NCBI Taxonomy" id="33865"/>
    <lineage>
        <taxon>Archaea</taxon>
        <taxon>Methanobacteriati</taxon>
        <taxon>Methanobacteriota</taxon>
        <taxon>Stenosarchaea group</taxon>
        <taxon>Methanomicrobia</taxon>
        <taxon>Methanomicrobiales</taxon>
        <taxon>Methanomicrobiaceae</taxon>
        <taxon>Methanoplanus</taxon>
    </lineage>
</organism>
<evidence type="ECO:0000313" key="3">
    <source>
        <dbReference type="Proteomes" id="UP001060368"/>
    </source>
</evidence>
<dbReference type="InterPro" id="IPR029060">
    <property type="entry name" value="PIN-like_dom_sf"/>
</dbReference>
<accession>A0A9E7TJI3</accession>
<gene>
    <name evidence="2" type="ORF">L6E24_06110</name>
</gene>
<dbReference type="Gene3D" id="3.40.50.1010">
    <property type="entry name" value="5'-nuclease"/>
    <property type="match status" value="1"/>
</dbReference>
<keyword evidence="3" id="KW-1185">Reference proteome</keyword>
<dbReference type="RefSeq" id="WP_257743823.1">
    <property type="nucleotide sequence ID" value="NZ_CP096115.1"/>
</dbReference>